<dbReference type="Gene3D" id="1.10.630.10">
    <property type="entry name" value="Cytochrome P450"/>
    <property type="match status" value="1"/>
</dbReference>
<dbReference type="Pfam" id="PF00067">
    <property type="entry name" value="p450"/>
    <property type="match status" value="1"/>
</dbReference>
<protein>
    <recommendedName>
        <fullName evidence="4">Cytochrome P450</fullName>
    </recommendedName>
</protein>
<accession>A0AAD8MZH1</accession>
<dbReference type="GO" id="GO:0005506">
    <property type="term" value="F:iron ion binding"/>
    <property type="evidence" value="ECO:0007669"/>
    <property type="project" value="InterPro"/>
</dbReference>
<dbReference type="Proteomes" id="UP001237642">
    <property type="component" value="Unassembled WGS sequence"/>
</dbReference>
<evidence type="ECO:0000313" key="3">
    <source>
        <dbReference type="Proteomes" id="UP001237642"/>
    </source>
</evidence>
<dbReference type="EMBL" id="JAUIZM010000002">
    <property type="protein sequence ID" value="KAK1395985.1"/>
    <property type="molecule type" value="Genomic_DNA"/>
</dbReference>
<reference evidence="2" key="2">
    <citation type="submission" date="2023-05" db="EMBL/GenBank/DDBJ databases">
        <authorList>
            <person name="Schelkunov M.I."/>
        </authorList>
    </citation>
    <scope>NUCLEOTIDE SEQUENCE</scope>
    <source>
        <strain evidence="2">Hsosn_3</strain>
        <tissue evidence="2">Leaf</tissue>
    </source>
</reference>
<sequence length="132" mass="14839">MNIFVAGTETTAGTTIWTMTNLIKNPRAMKKVQEELQGPDMDYWNPIYTGHSMNEMMQNSSRKTMRAEAEAPRQGMSRSKFYVIAPVTDPAIMCYVAVSVGTCLVLLFLLSLPLSMFLLAIHCLSMWSFLCT</sequence>
<reference evidence="2" key="1">
    <citation type="submission" date="2023-02" db="EMBL/GenBank/DDBJ databases">
        <title>Genome of toxic invasive species Heracleum sosnowskyi carries increased number of genes despite the absence of recent whole-genome duplications.</title>
        <authorList>
            <person name="Schelkunov M."/>
            <person name="Shtratnikova V."/>
            <person name="Makarenko M."/>
            <person name="Klepikova A."/>
            <person name="Omelchenko D."/>
            <person name="Novikova G."/>
            <person name="Obukhova E."/>
            <person name="Bogdanov V."/>
            <person name="Penin A."/>
            <person name="Logacheva M."/>
        </authorList>
    </citation>
    <scope>NUCLEOTIDE SEQUENCE</scope>
    <source>
        <strain evidence="2">Hsosn_3</strain>
        <tissue evidence="2">Leaf</tissue>
    </source>
</reference>
<keyword evidence="1" id="KW-1133">Transmembrane helix</keyword>
<dbReference type="SUPFAM" id="SSF48264">
    <property type="entry name" value="Cytochrome P450"/>
    <property type="match status" value="1"/>
</dbReference>
<organism evidence="2 3">
    <name type="scientific">Heracleum sosnowskyi</name>
    <dbReference type="NCBI Taxonomy" id="360622"/>
    <lineage>
        <taxon>Eukaryota</taxon>
        <taxon>Viridiplantae</taxon>
        <taxon>Streptophyta</taxon>
        <taxon>Embryophyta</taxon>
        <taxon>Tracheophyta</taxon>
        <taxon>Spermatophyta</taxon>
        <taxon>Magnoliopsida</taxon>
        <taxon>eudicotyledons</taxon>
        <taxon>Gunneridae</taxon>
        <taxon>Pentapetalae</taxon>
        <taxon>asterids</taxon>
        <taxon>campanulids</taxon>
        <taxon>Apiales</taxon>
        <taxon>Apiaceae</taxon>
        <taxon>Apioideae</taxon>
        <taxon>apioid superclade</taxon>
        <taxon>Tordylieae</taxon>
        <taxon>Tordyliinae</taxon>
        <taxon>Heracleum</taxon>
    </lineage>
</organism>
<proteinExistence type="predicted"/>
<name>A0AAD8MZH1_9APIA</name>
<evidence type="ECO:0008006" key="4">
    <source>
        <dbReference type="Google" id="ProtNLM"/>
    </source>
</evidence>
<feature type="transmembrane region" description="Helical" evidence="1">
    <location>
        <begin position="104"/>
        <end position="130"/>
    </location>
</feature>
<keyword evidence="3" id="KW-1185">Reference proteome</keyword>
<comment type="caution">
    <text evidence="2">The sequence shown here is derived from an EMBL/GenBank/DDBJ whole genome shotgun (WGS) entry which is preliminary data.</text>
</comment>
<keyword evidence="1" id="KW-0472">Membrane</keyword>
<evidence type="ECO:0000256" key="1">
    <source>
        <dbReference type="SAM" id="Phobius"/>
    </source>
</evidence>
<dbReference type="GO" id="GO:0004497">
    <property type="term" value="F:monooxygenase activity"/>
    <property type="evidence" value="ECO:0007669"/>
    <property type="project" value="InterPro"/>
</dbReference>
<dbReference type="AlphaFoldDB" id="A0AAD8MZH1"/>
<gene>
    <name evidence="2" type="ORF">POM88_005848</name>
</gene>
<dbReference type="InterPro" id="IPR001128">
    <property type="entry name" value="Cyt_P450"/>
</dbReference>
<evidence type="ECO:0000313" key="2">
    <source>
        <dbReference type="EMBL" id="KAK1395985.1"/>
    </source>
</evidence>
<dbReference type="GO" id="GO:0020037">
    <property type="term" value="F:heme binding"/>
    <property type="evidence" value="ECO:0007669"/>
    <property type="project" value="InterPro"/>
</dbReference>
<dbReference type="GO" id="GO:0016705">
    <property type="term" value="F:oxidoreductase activity, acting on paired donors, with incorporation or reduction of molecular oxygen"/>
    <property type="evidence" value="ECO:0007669"/>
    <property type="project" value="InterPro"/>
</dbReference>
<keyword evidence="1" id="KW-0812">Transmembrane</keyword>
<dbReference type="InterPro" id="IPR036396">
    <property type="entry name" value="Cyt_P450_sf"/>
</dbReference>